<comment type="caution">
    <text evidence="1">The sequence shown here is derived from an EMBL/GenBank/DDBJ whole genome shotgun (WGS) entry which is preliminary data.</text>
</comment>
<dbReference type="Proteomes" id="UP000838756">
    <property type="component" value="Unassembled WGS sequence"/>
</dbReference>
<evidence type="ECO:0000313" key="1">
    <source>
        <dbReference type="EMBL" id="CAH2268273.1"/>
    </source>
</evidence>
<sequence>MQDFCGAISFGNVETSTVFPSETGSRTSETVLLEVYSFAVDVLSGRVATPMPCRIDSSQCACCSIPLSAQSCAYVACFERQFHFLRYSFTQALFALAYRAITSPGGALEM</sequence>
<organism evidence="1 2">
    <name type="scientific">Pararge aegeria aegeria</name>
    <dbReference type="NCBI Taxonomy" id="348720"/>
    <lineage>
        <taxon>Eukaryota</taxon>
        <taxon>Metazoa</taxon>
        <taxon>Ecdysozoa</taxon>
        <taxon>Arthropoda</taxon>
        <taxon>Hexapoda</taxon>
        <taxon>Insecta</taxon>
        <taxon>Pterygota</taxon>
        <taxon>Neoptera</taxon>
        <taxon>Endopterygota</taxon>
        <taxon>Lepidoptera</taxon>
        <taxon>Glossata</taxon>
        <taxon>Ditrysia</taxon>
        <taxon>Papilionoidea</taxon>
        <taxon>Nymphalidae</taxon>
        <taxon>Satyrinae</taxon>
        <taxon>Satyrini</taxon>
        <taxon>Parargina</taxon>
        <taxon>Pararge</taxon>
    </lineage>
</organism>
<dbReference type="AlphaFoldDB" id="A0A8S4SPB6"/>
<gene>
    <name evidence="1" type="primary">jg5472</name>
    <name evidence="1" type="ORF">PAEG_LOCUS26662</name>
</gene>
<protein>
    <submittedName>
        <fullName evidence="1">Jg5472 protein</fullName>
    </submittedName>
</protein>
<dbReference type="EMBL" id="CAKXAJ010026429">
    <property type="protein sequence ID" value="CAH2268273.1"/>
    <property type="molecule type" value="Genomic_DNA"/>
</dbReference>
<name>A0A8S4SPB6_9NEOP</name>
<accession>A0A8S4SPB6</accession>
<reference evidence="1" key="1">
    <citation type="submission" date="2022-03" db="EMBL/GenBank/DDBJ databases">
        <authorList>
            <person name="Lindestad O."/>
        </authorList>
    </citation>
    <scope>NUCLEOTIDE SEQUENCE</scope>
</reference>
<evidence type="ECO:0000313" key="2">
    <source>
        <dbReference type="Proteomes" id="UP000838756"/>
    </source>
</evidence>
<proteinExistence type="predicted"/>
<keyword evidence="2" id="KW-1185">Reference proteome</keyword>